<comment type="caution">
    <text evidence="3">The sequence shown here is derived from an EMBL/GenBank/DDBJ whole genome shotgun (WGS) entry which is preliminary data.</text>
</comment>
<keyword evidence="2" id="KW-0472">Membrane</keyword>
<dbReference type="Proteomes" id="UP000588098">
    <property type="component" value="Unassembled WGS sequence"/>
</dbReference>
<evidence type="ECO:0000256" key="1">
    <source>
        <dbReference type="SAM" id="MobiDB-lite"/>
    </source>
</evidence>
<evidence type="ECO:0000313" key="3">
    <source>
        <dbReference type="EMBL" id="MBB5933723.1"/>
    </source>
</evidence>
<organism evidence="3 4">
    <name type="scientific">Streptomyces zagrosensis</name>
    <dbReference type="NCBI Taxonomy" id="1042984"/>
    <lineage>
        <taxon>Bacteria</taxon>
        <taxon>Bacillati</taxon>
        <taxon>Actinomycetota</taxon>
        <taxon>Actinomycetes</taxon>
        <taxon>Kitasatosporales</taxon>
        <taxon>Streptomycetaceae</taxon>
        <taxon>Streptomyces</taxon>
    </lineage>
</organism>
<feature type="transmembrane region" description="Helical" evidence="2">
    <location>
        <begin position="42"/>
        <end position="62"/>
    </location>
</feature>
<keyword evidence="4" id="KW-1185">Reference proteome</keyword>
<protein>
    <submittedName>
        <fullName evidence="3">Type VI protein secretion system component VasF</fullName>
    </submittedName>
</protein>
<keyword evidence="2" id="KW-1133">Transmembrane helix</keyword>
<gene>
    <name evidence="3" type="ORF">FHS42_000741</name>
</gene>
<dbReference type="AlphaFoldDB" id="A0A7W9UWF3"/>
<name>A0A7W9UWF3_9ACTN</name>
<keyword evidence="2" id="KW-0812">Transmembrane</keyword>
<accession>A0A7W9UWF3</accession>
<reference evidence="3 4" key="1">
    <citation type="submission" date="2020-08" db="EMBL/GenBank/DDBJ databases">
        <title>Genomic Encyclopedia of Type Strains, Phase III (KMG-III): the genomes of soil and plant-associated and newly described type strains.</title>
        <authorList>
            <person name="Whitman W."/>
        </authorList>
    </citation>
    <scope>NUCLEOTIDE SEQUENCE [LARGE SCALE GENOMIC DNA]</scope>
    <source>
        <strain evidence="3 4">CECT 8305</strain>
    </source>
</reference>
<dbReference type="EMBL" id="JACHJL010000001">
    <property type="protein sequence ID" value="MBB5933723.1"/>
    <property type="molecule type" value="Genomic_DNA"/>
</dbReference>
<proteinExistence type="predicted"/>
<evidence type="ECO:0000256" key="2">
    <source>
        <dbReference type="SAM" id="Phobius"/>
    </source>
</evidence>
<dbReference type="RefSeq" id="WP_246494122.1">
    <property type="nucleotide sequence ID" value="NZ_JACHJL010000001.1"/>
</dbReference>
<sequence length="93" mass="9832">MPAPAYSHAGRPDRTRASGTRVASGAGLRSAGVHRDGVEVQLPWWAIALPAVVFAALLLLLFSPSDAHAAQSGTGHIAQFFTWVRDSIVQLLS</sequence>
<feature type="region of interest" description="Disordered" evidence="1">
    <location>
        <begin position="1"/>
        <end position="22"/>
    </location>
</feature>
<evidence type="ECO:0000313" key="4">
    <source>
        <dbReference type="Proteomes" id="UP000588098"/>
    </source>
</evidence>